<dbReference type="PROSITE" id="PS50927">
    <property type="entry name" value="BULB_LECTIN"/>
    <property type="match status" value="1"/>
</dbReference>
<proteinExistence type="predicted"/>
<evidence type="ECO:0000256" key="1">
    <source>
        <dbReference type="SAM" id="SignalP"/>
    </source>
</evidence>
<reference evidence="3 4" key="1">
    <citation type="submission" date="2018-11" db="EMBL/GenBank/DDBJ databases">
        <title>Proposal to divide the Flavobacteriaceae and reorganize its genera based on Amino Acid Identity values calculated from whole genome sequences.</title>
        <authorList>
            <person name="Nicholson A.C."/>
            <person name="Gulvik C.A."/>
            <person name="Whitney A.M."/>
            <person name="Humrighouse B.W."/>
            <person name="Bell M."/>
            <person name="Holmes B."/>
            <person name="Steigerwalt A.G."/>
            <person name="Villarma A."/>
            <person name="Sheth M."/>
            <person name="Batra D."/>
            <person name="Pryor J."/>
            <person name="Bernardet J.-F."/>
            <person name="Hugo C."/>
            <person name="Kampfer P."/>
            <person name="Newman J."/>
            <person name="McQuiston J.R."/>
        </authorList>
    </citation>
    <scope>NUCLEOTIDE SEQUENCE [LARGE SCALE GENOMIC DNA]</scope>
    <source>
        <strain evidence="3 4">G0041</strain>
    </source>
</reference>
<evidence type="ECO:0000313" key="3">
    <source>
        <dbReference type="EMBL" id="AZA91284.1"/>
    </source>
</evidence>
<evidence type="ECO:0000259" key="2">
    <source>
        <dbReference type="PROSITE" id="PS50927"/>
    </source>
</evidence>
<evidence type="ECO:0000313" key="4">
    <source>
        <dbReference type="Proteomes" id="UP000278288"/>
    </source>
</evidence>
<dbReference type="InterPro" id="IPR001480">
    <property type="entry name" value="Bulb-type_lectin_dom"/>
</dbReference>
<feature type="domain" description="Bulb-type lectin" evidence="2">
    <location>
        <begin position="53"/>
        <end position="182"/>
    </location>
</feature>
<dbReference type="EMBL" id="CP033923">
    <property type="protein sequence ID" value="AZA91284.1"/>
    <property type="molecule type" value="Genomic_DNA"/>
</dbReference>
<dbReference type="SUPFAM" id="SSF51110">
    <property type="entry name" value="alpha-D-mannose-specific plant lectins"/>
    <property type="match status" value="1"/>
</dbReference>
<sequence>MTKLLKISTLTLLTLAITSCSRETDSMTEQTPVQTAKNMNVQEKFSLTKTEVLAESHRISSLNAGQSLVLNYGNVNLHLDLQFDSNLVLYASPINFWGPVPYPVKWASNTNLGNGVAQPFLNAQTDGNLVLYKAQPYVSGNAIWSTNTYSGTVSNPRFKLQIIKKTHAINGTSYYATFILEGNDSERHEIAVEDITNIY</sequence>
<dbReference type="RefSeq" id="WP_123857971.1">
    <property type="nucleotide sequence ID" value="NZ_CP033923.1"/>
</dbReference>
<keyword evidence="1" id="KW-0732">Signal</keyword>
<feature type="signal peptide" evidence="1">
    <location>
        <begin position="1"/>
        <end position="21"/>
    </location>
</feature>
<dbReference type="SMART" id="SM00108">
    <property type="entry name" value="B_lectin"/>
    <property type="match status" value="1"/>
</dbReference>
<dbReference type="AlphaFoldDB" id="A0AAD0YMJ1"/>
<feature type="chain" id="PRO_5041899700" description="Bulb-type lectin domain-containing protein" evidence="1">
    <location>
        <begin position="22"/>
        <end position="199"/>
    </location>
</feature>
<dbReference type="InterPro" id="IPR036426">
    <property type="entry name" value="Bulb-type_lectin_dom_sf"/>
</dbReference>
<protein>
    <recommendedName>
        <fullName evidence="2">Bulb-type lectin domain-containing protein</fullName>
    </recommendedName>
</protein>
<dbReference type="KEGG" id="cnk:EG343_11865"/>
<dbReference type="PROSITE" id="PS51257">
    <property type="entry name" value="PROKAR_LIPOPROTEIN"/>
    <property type="match status" value="1"/>
</dbReference>
<dbReference type="Gene3D" id="2.90.10.10">
    <property type="entry name" value="Bulb-type lectin domain"/>
    <property type="match status" value="2"/>
</dbReference>
<dbReference type="Proteomes" id="UP000278288">
    <property type="component" value="Chromosome"/>
</dbReference>
<name>A0AAD0YMJ1_CHRNA</name>
<gene>
    <name evidence="3" type="ORF">EG343_11865</name>
</gene>
<accession>A0AAD0YMJ1</accession>
<keyword evidence="4" id="KW-1185">Reference proteome</keyword>
<organism evidence="3 4">
    <name type="scientific">Chryseobacterium nakagawai</name>
    <dbReference type="NCBI Taxonomy" id="1241982"/>
    <lineage>
        <taxon>Bacteria</taxon>
        <taxon>Pseudomonadati</taxon>
        <taxon>Bacteroidota</taxon>
        <taxon>Flavobacteriia</taxon>
        <taxon>Flavobacteriales</taxon>
        <taxon>Weeksellaceae</taxon>
        <taxon>Chryseobacterium group</taxon>
        <taxon>Chryseobacterium</taxon>
    </lineage>
</organism>